<reference evidence="7" key="2">
    <citation type="journal article" date="2014" name="ISME J.">
        <title>Microbial stratification in low pH oxic and suboxic macroscopic growths along an acid mine drainage.</title>
        <authorList>
            <person name="Mendez-Garcia C."/>
            <person name="Mesa V."/>
            <person name="Sprenger R.R."/>
            <person name="Richter M."/>
            <person name="Diez M.S."/>
            <person name="Solano J."/>
            <person name="Bargiela R."/>
            <person name="Golyshina O.V."/>
            <person name="Manteca A."/>
            <person name="Ramos J.L."/>
            <person name="Gallego J.R."/>
            <person name="Llorente I."/>
            <person name="Martins Dos Santos V.A."/>
            <person name="Jensen O.N."/>
            <person name="Pelaez A.I."/>
            <person name="Sanchez J."/>
            <person name="Ferrer M."/>
        </authorList>
    </citation>
    <scope>NUCLEOTIDE SEQUENCE</scope>
</reference>
<dbReference type="GO" id="GO:0004563">
    <property type="term" value="F:beta-N-acetylhexosaminidase activity"/>
    <property type="evidence" value="ECO:0007669"/>
    <property type="project" value="UniProtKB-EC"/>
</dbReference>
<dbReference type="PANTHER" id="PTHR30480:SF13">
    <property type="entry name" value="BETA-HEXOSAMINIDASE"/>
    <property type="match status" value="1"/>
</dbReference>
<evidence type="ECO:0000313" key="7">
    <source>
        <dbReference type="EMBL" id="EQD76809.1"/>
    </source>
</evidence>
<dbReference type="InterPro" id="IPR001764">
    <property type="entry name" value="Glyco_hydro_3_N"/>
</dbReference>
<evidence type="ECO:0000256" key="3">
    <source>
        <dbReference type="ARBA" id="ARBA00012663"/>
    </source>
</evidence>
<dbReference type="GO" id="GO:0009254">
    <property type="term" value="P:peptidoglycan turnover"/>
    <property type="evidence" value="ECO:0007669"/>
    <property type="project" value="TreeGrafter"/>
</dbReference>
<accession>T1D5N6</accession>
<protein>
    <recommendedName>
        <fullName evidence="3">beta-N-acetylhexosaminidase</fullName>
        <ecNumber evidence="3">3.2.1.52</ecNumber>
    </recommendedName>
</protein>
<comment type="catalytic activity">
    <reaction evidence="1">
        <text>Hydrolysis of terminal non-reducing N-acetyl-D-hexosamine residues in N-acetyl-beta-D-hexosaminides.</text>
        <dbReference type="EC" id="3.2.1.52"/>
    </reaction>
</comment>
<dbReference type="InterPro" id="IPR036962">
    <property type="entry name" value="Glyco_hydro_3_N_sf"/>
</dbReference>
<keyword evidence="5" id="KW-0326">Glycosidase</keyword>
<organism evidence="7">
    <name type="scientific">mine drainage metagenome</name>
    <dbReference type="NCBI Taxonomy" id="410659"/>
    <lineage>
        <taxon>unclassified sequences</taxon>
        <taxon>metagenomes</taxon>
        <taxon>ecological metagenomes</taxon>
    </lineage>
</organism>
<comment type="similarity">
    <text evidence="2">Belongs to the glycosyl hydrolase 3 family.</text>
</comment>
<evidence type="ECO:0000259" key="6">
    <source>
        <dbReference type="Pfam" id="PF00933"/>
    </source>
</evidence>
<evidence type="ECO:0000256" key="2">
    <source>
        <dbReference type="ARBA" id="ARBA00005336"/>
    </source>
</evidence>
<dbReference type="NCBIfam" id="NF003740">
    <property type="entry name" value="PRK05337.1"/>
    <property type="match status" value="1"/>
</dbReference>
<name>T1D5N6_9ZZZZ</name>
<dbReference type="Gene3D" id="3.20.20.300">
    <property type="entry name" value="Glycoside hydrolase, family 3, N-terminal domain"/>
    <property type="match status" value="1"/>
</dbReference>
<dbReference type="PANTHER" id="PTHR30480">
    <property type="entry name" value="BETA-HEXOSAMINIDASE-RELATED"/>
    <property type="match status" value="1"/>
</dbReference>
<comment type="caution">
    <text evidence="7">The sequence shown here is derived from an EMBL/GenBank/DDBJ whole genome shotgun (WGS) entry which is preliminary data.</text>
</comment>
<dbReference type="EC" id="3.2.1.52" evidence="3"/>
<dbReference type="EMBL" id="AUZY01000977">
    <property type="protein sequence ID" value="EQD76809.1"/>
    <property type="molecule type" value="Genomic_DNA"/>
</dbReference>
<proteinExistence type="inferred from homology"/>
<dbReference type="SUPFAM" id="SSF51445">
    <property type="entry name" value="(Trans)glycosidases"/>
    <property type="match status" value="1"/>
</dbReference>
<sequence>MGGPVISLGPLLVDLAGKSIAPDERELLHSSAIGGVVLFSRNYESPEQLASLTREIHALRSPPLLIAVDQEGGRIQRFRLGFTALPSARALGVHWEKDRAEARKLAQCSGWVAGLELRSAGLDICFAPVVDLWQKTSDVIGDRAFSSSPKAVTELALSWVRGLERGGVCATLKHFPGHGGVPEDTHQAAAADTRSMPDLVKRDLIPYQGLIGRLPNICVMTAHVLFPAIDPRPASLSGYWIQTVLRKDMQLRGAVISDDLTMHALDSHGSLAERARLALFAGSDLVLACNARPALPTLLKSLRDYHNPVSRLRLMRLHRAQPLSRSNLMKMPAWHESVRQLEAFQARSDLFSGGGGNG</sequence>
<dbReference type="InterPro" id="IPR050226">
    <property type="entry name" value="NagZ_Beta-hexosaminidase"/>
</dbReference>
<evidence type="ECO:0000256" key="4">
    <source>
        <dbReference type="ARBA" id="ARBA00022801"/>
    </source>
</evidence>
<dbReference type="InterPro" id="IPR017853">
    <property type="entry name" value="GH"/>
</dbReference>
<dbReference type="Pfam" id="PF00933">
    <property type="entry name" value="Glyco_hydro_3"/>
    <property type="match status" value="1"/>
</dbReference>
<dbReference type="GO" id="GO:0005975">
    <property type="term" value="P:carbohydrate metabolic process"/>
    <property type="evidence" value="ECO:0007669"/>
    <property type="project" value="InterPro"/>
</dbReference>
<keyword evidence="4 7" id="KW-0378">Hydrolase</keyword>
<evidence type="ECO:0000256" key="1">
    <source>
        <dbReference type="ARBA" id="ARBA00001231"/>
    </source>
</evidence>
<dbReference type="AlphaFoldDB" id="T1D5N6"/>
<reference evidence="7" key="1">
    <citation type="submission" date="2013-08" db="EMBL/GenBank/DDBJ databases">
        <authorList>
            <person name="Mendez C."/>
            <person name="Richter M."/>
            <person name="Ferrer M."/>
            <person name="Sanchez J."/>
        </authorList>
    </citation>
    <scope>NUCLEOTIDE SEQUENCE</scope>
</reference>
<evidence type="ECO:0000256" key="5">
    <source>
        <dbReference type="ARBA" id="ARBA00023295"/>
    </source>
</evidence>
<feature type="domain" description="Glycoside hydrolase family 3 N-terminal" evidence="6">
    <location>
        <begin position="20"/>
        <end position="302"/>
    </location>
</feature>
<gene>
    <name evidence="7" type="ORF">B1B_01447</name>
</gene>